<reference evidence="2 3" key="1">
    <citation type="journal article" date="2018" name="PLoS Genet.">
        <title>Population sequencing reveals clonal diversity and ancestral inbreeding in the grapevine cultivar Chardonnay.</title>
        <authorList>
            <person name="Roach M.J."/>
            <person name="Johnson D.L."/>
            <person name="Bohlmann J."/>
            <person name="van Vuuren H.J."/>
            <person name="Jones S.J."/>
            <person name="Pretorius I.S."/>
            <person name="Schmidt S.A."/>
            <person name="Borneman A.R."/>
        </authorList>
    </citation>
    <scope>NUCLEOTIDE SEQUENCE [LARGE SCALE GENOMIC DNA]</scope>
    <source>
        <strain evidence="3">cv. Chardonnay</strain>
        <tissue evidence="2">Leaf</tissue>
    </source>
</reference>
<protein>
    <submittedName>
        <fullName evidence="2">Uncharacterized protein</fullName>
    </submittedName>
</protein>
<accession>A0A438GV34</accession>
<gene>
    <name evidence="2" type="ORF">CK203_049185</name>
</gene>
<feature type="region of interest" description="Disordered" evidence="1">
    <location>
        <begin position="82"/>
        <end position="126"/>
    </location>
</feature>
<comment type="caution">
    <text evidence="2">The sequence shown here is derived from an EMBL/GenBank/DDBJ whole genome shotgun (WGS) entry which is preliminary data.</text>
</comment>
<organism evidence="2 3">
    <name type="scientific">Vitis vinifera</name>
    <name type="common">Grape</name>
    <dbReference type="NCBI Taxonomy" id="29760"/>
    <lineage>
        <taxon>Eukaryota</taxon>
        <taxon>Viridiplantae</taxon>
        <taxon>Streptophyta</taxon>
        <taxon>Embryophyta</taxon>
        <taxon>Tracheophyta</taxon>
        <taxon>Spermatophyta</taxon>
        <taxon>Magnoliopsida</taxon>
        <taxon>eudicotyledons</taxon>
        <taxon>Gunneridae</taxon>
        <taxon>Pentapetalae</taxon>
        <taxon>rosids</taxon>
        <taxon>Vitales</taxon>
        <taxon>Vitaceae</taxon>
        <taxon>Viteae</taxon>
        <taxon>Vitis</taxon>
    </lineage>
</organism>
<proteinExistence type="predicted"/>
<dbReference type="EMBL" id="QGNW01000335">
    <property type="protein sequence ID" value="RVW76066.1"/>
    <property type="molecule type" value="Genomic_DNA"/>
</dbReference>
<evidence type="ECO:0000256" key="1">
    <source>
        <dbReference type="SAM" id="MobiDB-lite"/>
    </source>
</evidence>
<name>A0A438GV34_VITVI</name>
<evidence type="ECO:0000313" key="3">
    <source>
        <dbReference type="Proteomes" id="UP000288805"/>
    </source>
</evidence>
<dbReference type="Proteomes" id="UP000288805">
    <property type="component" value="Unassembled WGS sequence"/>
</dbReference>
<dbReference type="AlphaFoldDB" id="A0A438GV34"/>
<sequence>MSTPSRSRSSAMSSKDYFNWRESMERRQGTLRDRFKSYSMKQGDLGRRTKYGIFKCPHRAFLVADSLELKERSLPACHVQQDESFDSTRVLAKKRRDRKSQLSDTMSAKPGPHMPGGRGGPHVVMA</sequence>
<evidence type="ECO:0000313" key="2">
    <source>
        <dbReference type="EMBL" id="RVW76066.1"/>
    </source>
</evidence>